<evidence type="ECO:0000313" key="13">
    <source>
        <dbReference type="Proteomes" id="UP000054007"/>
    </source>
</evidence>
<dbReference type="GO" id="GO:0016020">
    <property type="term" value="C:membrane"/>
    <property type="evidence" value="ECO:0007669"/>
    <property type="project" value="UniProtKB-SubCell"/>
</dbReference>
<dbReference type="Pfam" id="PF21314">
    <property type="entry name" value="TM_ErbB1"/>
    <property type="match status" value="1"/>
</dbReference>
<evidence type="ECO:0000256" key="8">
    <source>
        <dbReference type="SAM" id="MobiDB-lite"/>
    </source>
</evidence>
<keyword evidence="6 9" id="KW-1133">Transmembrane helix</keyword>
<feature type="compositionally biased region" description="Low complexity" evidence="8">
    <location>
        <begin position="351"/>
        <end position="363"/>
    </location>
</feature>
<dbReference type="Proteomes" id="UP000054007">
    <property type="component" value="Unassembled WGS sequence"/>
</dbReference>
<keyword evidence="10" id="KW-0732">Signal</keyword>
<evidence type="ECO:0000256" key="1">
    <source>
        <dbReference type="ARBA" id="ARBA00004167"/>
    </source>
</evidence>
<keyword evidence="4" id="KW-0547">Nucleotide-binding</keyword>
<feature type="region of interest" description="Disordered" evidence="8">
    <location>
        <begin position="433"/>
        <end position="489"/>
    </location>
</feature>
<dbReference type="STRING" id="1314674.A0A0D7BLF3"/>
<proteinExistence type="predicted"/>
<evidence type="ECO:0000259" key="11">
    <source>
        <dbReference type="Pfam" id="PF21314"/>
    </source>
</evidence>
<dbReference type="PANTHER" id="PTHR15549:SF27">
    <property type="entry name" value="CHITIN-BINDING TYPE-1 DOMAIN-CONTAINING PROTEIN"/>
    <property type="match status" value="1"/>
</dbReference>
<feature type="transmembrane region" description="Helical" evidence="9">
    <location>
        <begin position="216"/>
        <end position="237"/>
    </location>
</feature>
<feature type="compositionally biased region" description="Polar residues" evidence="8">
    <location>
        <begin position="292"/>
        <end position="304"/>
    </location>
</feature>
<evidence type="ECO:0000256" key="4">
    <source>
        <dbReference type="ARBA" id="ARBA00022741"/>
    </source>
</evidence>
<comment type="subcellular location">
    <subcellularLocation>
        <location evidence="1">Membrane</location>
        <topology evidence="1">Single-pass membrane protein</topology>
    </subcellularLocation>
</comment>
<feature type="region of interest" description="Disordered" evidence="8">
    <location>
        <begin position="292"/>
        <end position="416"/>
    </location>
</feature>
<feature type="region of interest" description="Disordered" evidence="8">
    <location>
        <begin position="189"/>
        <end position="212"/>
    </location>
</feature>
<dbReference type="EMBL" id="KN880468">
    <property type="protein sequence ID" value="KIY70436.1"/>
    <property type="molecule type" value="Genomic_DNA"/>
</dbReference>
<evidence type="ECO:0000256" key="10">
    <source>
        <dbReference type="SAM" id="SignalP"/>
    </source>
</evidence>
<dbReference type="OrthoDB" id="2758521at2759"/>
<dbReference type="GO" id="GO:0005524">
    <property type="term" value="F:ATP binding"/>
    <property type="evidence" value="ECO:0007669"/>
    <property type="project" value="UniProtKB-KW"/>
</dbReference>
<evidence type="ECO:0000256" key="6">
    <source>
        <dbReference type="ARBA" id="ARBA00022989"/>
    </source>
</evidence>
<keyword evidence="3 9" id="KW-0812">Transmembrane</keyword>
<dbReference type="GO" id="GO:0071944">
    <property type="term" value="C:cell periphery"/>
    <property type="evidence" value="ECO:0007669"/>
    <property type="project" value="UniProtKB-ARBA"/>
</dbReference>
<keyword evidence="5" id="KW-0067">ATP-binding</keyword>
<feature type="domain" description="Epidermal growth factor receptor-like transmembrane-juxtamembrane segment" evidence="11">
    <location>
        <begin position="216"/>
        <end position="245"/>
    </location>
</feature>
<feature type="compositionally biased region" description="Basic and acidic residues" evidence="8">
    <location>
        <begin position="332"/>
        <end position="344"/>
    </location>
</feature>
<evidence type="ECO:0000256" key="2">
    <source>
        <dbReference type="ARBA" id="ARBA00022553"/>
    </source>
</evidence>
<evidence type="ECO:0000256" key="7">
    <source>
        <dbReference type="ARBA" id="ARBA00023136"/>
    </source>
</evidence>
<dbReference type="AlphaFoldDB" id="A0A0D7BLF3"/>
<evidence type="ECO:0000256" key="3">
    <source>
        <dbReference type="ARBA" id="ARBA00022692"/>
    </source>
</evidence>
<protein>
    <recommendedName>
        <fullName evidence="11">Epidermal growth factor receptor-like transmembrane-juxtamembrane segment domain-containing protein</fullName>
    </recommendedName>
</protein>
<evidence type="ECO:0000256" key="5">
    <source>
        <dbReference type="ARBA" id="ARBA00022840"/>
    </source>
</evidence>
<reference evidence="12 13" key="1">
    <citation type="journal article" date="2015" name="Fungal Genet. Biol.">
        <title>Evolution of novel wood decay mechanisms in Agaricales revealed by the genome sequences of Fistulina hepatica and Cylindrobasidium torrendii.</title>
        <authorList>
            <person name="Floudas D."/>
            <person name="Held B.W."/>
            <person name="Riley R."/>
            <person name="Nagy L.G."/>
            <person name="Koehler G."/>
            <person name="Ransdell A.S."/>
            <person name="Younus H."/>
            <person name="Chow J."/>
            <person name="Chiniquy J."/>
            <person name="Lipzen A."/>
            <person name="Tritt A."/>
            <person name="Sun H."/>
            <person name="Haridas S."/>
            <person name="LaButti K."/>
            <person name="Ohm R.A."/>
            <person name="Kues U."/>
            <person name="Blanchette R.A."/>
            <person name="Grigoriev I.V."/>
            <person name="Minto R.E."/>
            <person name="Hibbett D.S."/>
        </authorList>
    </citation>
    <scope>NUCLEOTIDE SEQUENCE [LARGE SCALE GENOMIC DNA]</scope>
    <source>
        <strain evidence="12 13">FP15055 ss-10</strain>
    </source>
</reference>
<sequence length="489" mass="52517">MLPSSTSYLYYSFFAASLLVLPGAQADRTNRTIDDTNGDSDSGKVPIYNPSEAWAGLDCTGCAIRPDRSLVFDRTLTAATYNPDMDSMDVTFSFTGTDIWVYFVLANDQGNGVTTSTDCNFTLDGKLAGHFQHAPTNSTALEYNTLVFAANGLKQQSHDLIISTSGIQENQWVAFDRAIYTFDSDAASSSSGTTSGSSPTNTSNPSTDSNNKTGPIVGGVIGGLVGLAGIALALFFFMKRRRQKRNTYNIEIDGDDPKPPHGMSSPFERYGSQPMAQSQTIVPLTANYASDSDFSHPDSTTPYASTAYRPPNAHQGNMYVMNPDSPGYSARTESERPSTDDMTHRPPGAAPPSTIAASSTGSTLEDEAELRRKRQRALQDQMRTIQAELSALSAQQAGQPRFEASSGAGRESSELRDLKGQISTMRGQLKALATSQQSAWAQGLSNEPPPGYTPAPENATSSLAEPLPVRREKSPMGGQGTRMFVVSHD</sequence>
<dbReference type="InterPro" id="IPR051694">
    <property type="entry name" value="Immunoregulatory_rcpt-like"/>
</dbReference>
<feature type="signal peptide" evidence="10">
    <location>
        <begin position="1"/>
        <end position="26"/>
    </location>
</feature>
<dbReference type="Gene3D" id="2.60.120.260">
    <property type="entry name" value="Galactose-binding domain-like"/>
    <property type="match status" value="1"/>
</dbReference>
<dbReference type="PANTHER" id="PTHR15549">
    <property type="entry name" value="PAIRED IMMUNOGLOBULIN-LIKE TYPE 2 RECEPTOR"/>
    <property type="match status" value="1"/>
</dbReference>
<feature type="compositionally biased region" description="Low complexity" evidence="8">
    <location>
        <begin position="386"/>
        <end position="410"/>
    </location>
</feature>
<feature type="compositionally biased region" description="Low complexity" evidence="8">
    <location>
        <begin position="189"/>
        <end position="211"/>
    </location>
</feature>
<evidence type="ECO:0000256" key="9">
    <source>
        <dbReference type="SAM" id="Phobius"/>
    </source>
</evidence>
<keyword evidence="2" id="KW-0597">Phosphoprotein</keyword>
<feature type="compositionally biased region" description="Polar residues" evidence="8">
    <location>
        <begin position="433"/>
        <end position="445"/>
    </location>
</feature>
<name>A0A0D7BLF3_9AGAR</name>
<keyword evidence="7 9" id="KW-0472">Membrane</keyword>
<feature type="chain" id="PRO_5002317177" description="Epidermal growth factor receptor-like transmembrane-juxtamembrane segment domain-containing protein" evidence="10">
    <location>
        <begin position="27"/>
        <end position="489"/>
    </location>
</feature>
<gene>
    <name evidence="12" type="ORF">CYLTODRAFT_392047</name>
</gene>
<organism evidence="12 13">
    <name type="scientific">Cylindrobasidium torrendii FP15055 ss-10</name>
    <dbReference type="NCBI Taxonomy" id="1314674"/>
    <lineage>
        <taxon>Eukaryota</taxon>
        <taxon>Fungi</taxon>
        <taxon>Dikarya</taxon>
        <taxon>Basidiomycota</taxon>
        <taxon>Agaricomycotina</taxon>
        <taxon>Agaricomycetes</taxon>
        <taxon>Agaricomycetidae</taxon>
        <taxon>Agaricales</taxon>
        <taxon>Marasmiineae</taxon>
        <taxon>Physalacriaceae</taxon>
        <taxon>Cylindrobasidium</taxon>
    </lineage>
</organism>
<accession>A0A0D7BLF3</accession>
<dbReference type="InterPro" id="IPR049328">
    <property type="entry name" value="TM_ErbB1"/>
</dbReference>
<keyword evidence="13" id="KW-1185">Reference proteome</keyword>
<evidence type="ECO:0000313" key="12">
    <source>
        <dbReference type="EMBL" id="KIY70436.1"/>
    </source>
</evidence>